<feature type="transmembrane region" description="Helical" evidence="7">
    <location>
        <begin position="214"/>
        <end position="236"/>
    </location>
</feature>
<evidence type="ECO:0000256" key="3">
    <source>
        <dbReference type="ARBA" id="ARBA00022692"/>
    </source>
</evidence>
<organism evidence="9 10">
    <name type="scientific">Micromonospora carbonacea</name>
    <dbReference type="NCBI Taxonomy" id="47853"/>
    <lineage>
        <taxon>Bacteria</taxon>
        <taxon>Bacillati</taxon>
        <taxon>Actinomycetota</taxon>
        <taxon>Actinomycetes</taxon>
        <taxon>Micromonosporales</taxon>
        <taxon>Micromonosporaceae</taxon>
        <taxon>Micromonospora</taxon>
    </lineage>
</organism>
<dbReference type="InterPro" id="IPR050794">
    <property type="entry name" value="CPA2_transporter"/>
</dbReference>
<keyword evidence="10" id="KW-1185">Reference proteome</keyword>
<evidence type="ECO:0000256" key="7">
    <source>
        <dbReference type="SAM" id="Phobius"/>
    </source>
</evidence>
<dbReference type="RefSeq" id="WP_074476985.1">
    <property type="nucleotide sequence ID" value="NZ_FMCT01000012.1"/>
</dbReference>
<evidence type="ECO:0000259" key="8">
    <source>
        <dbReference type="Pfam" id="PF00999"/>
    </source>
</evidence>
<evidence type="ECO:0000256" key="5">
    <source>
        <dbReference type="ARBA" id="ARBA00023065"/>
    </source>
</evidence>
<feature type="transmembrane region" description="Helical" evidence="7">
    <location>
        <begin position="12"/>
        <end position="33"/>
    </location>
</feature>
<dbReference type="InterPro" id="IPR006153">
    <property type="entry name" value="Cation/H_exchanger_TM"/>
</dbReference>
<evidence type="ECO:0000256" key="4">
    <source>
        <dbReference type="ARBA" id="ARBA00022989"/>
    </source>
</evidence>
<keyword evidence="6 7" id="KW-0472">Membrane</keyword>
<feature type="transmembrane region" description="Helical" evidence="7">
    <location>
        <begin position="248"/>
        <end position="268"/>
    </location>
</feature>
<keyword evidence="2" id="KW-0813">Transport</keyword>
<dbReference type="InterPro" id="IPR038770">
    <property type="entry name" value="Na+/solute_symporter_sf"/>
</dbReference>
<dbReference type="Gene3D" id="1.20.1530.20">
    <property type="match status" value="1"/>
</dbReference>
<feature type="transmembrane region" description="Helical" evidence="7">
    <location>
        <begin position="147"/>
        <end position="170"/>
    </location>
</feature>
<proteinExistence type="predicted"/>
<gene>
    <name evidence="9" type="ORF">GA0070563_112209</name>
</gene>
<sequence>MIASAAPVAPLASHQLLLFLLEVGVLLLLAVILGRLAQRFGLPAVVGELLTGILLGPSLLGQLAPSVGHWLLPGEPSQMHLLDALGQFSVVLLVGVAGLHVDLRLIRRRAGTVATVTMGGLLLPLGLGVATGLLVPAALLAATDQRVMFAFFLGVAMAVSAVPVIAKTLTDMRLMHRDVGQLILAAASLDDAFAWFMLSMISSMAVSALTVGNVLASLLNLVLFIVAAALIGRPVVRRAMRWANAQSDVGPAVAIAVVTVLLFSAAGHALGLEAIFGALVAGVLLGLPGGVEPARLAPLRTVVLSVLAPLFLASAGLRVDLRALADPVVLVAGLVILVLAVLGKFCGAYLAGRLTRQSHWEAVALGAGLNSRGVVEIVIAMVGLRLGILNTATYTIVVLVAVLTSVMAPPMLLRAMRRIEHNAEEALREENQAQLITRPVVR</sequence>
<name>A0A1C5ADG0_9ACTN</name>
<dbReference type="Pfam" id="PF00999">
    <property type="entry name" value="Na_H_Exchanger"/>
    <property type="match status" value="1"/>
</dbReference>
<feature type="transmembrane region" description="Helical" evidence="7">
    <location>
        <begin position="84"/>
        <end position="101"/>
    </location>
</feature>
<evidence type="ECO:0000256" key="1">
    <source>
        <dbReference type="ARBA" id="ARBA00004141"/>
    </source>
</evidence>
<feature type="transmembrane region" description="Helical" evidence="7">
    <location>
        <begin position="40"/>
        <end position="64"/>
    </location>
</feature>
<comment type="subcellular location">
    <subcellularLocation>
        <location evidence="1">Membrane</location>
        <topology evidence="1">Multi-pass membrane protein</topology>
    </subcellularLocation>
</comment>
<evidence type="ECO:0000256" key="6">
    <source>
        <dbReference type="ARBA" id="ARBA00023136"/>
    </source>
</evidence>
<keyword evidence="5" id="KW-0406">Ion transport</keyword>
<feature type="transmembrane region" description="Helical" evidence="7">
    <location>
        <begin position="298"/>
        <end position="317"/>
    </location>
</feature>
<feature type="transmembrane region" description="Helical" evidence="7">
    <location>
        <begin position="392"/>
        <end position="413"/>
    </location>
</feature>
<accession>A0A1C5ADG0</accession>
<dbReference type="GO" id="GO:0015297">
    <property type="term" value="F:antiporter activity"/>
    <property type="evidence" value="ECO:0007669"/>
    <property type="project" value="InterPro"/>
</dbReference>
<dbReference type="GO" id="GO:0016020">
    <property type="term" value="C:membrane"/>
    <property type="evidence" value="ECO:0007669"/>
    <property type="project" value="UniProtKB-SubCell"/>
</dbReference>
<feature type="transmembrane region" description="Helical" evidence="7">
    <location>
        <begin position="274"/>
        <end position="291"/>
    </location>
</feature>
<dbReference type="PANTHER" id="PTHR32468">
    <property type="entry name" value="CATION/H + ANTIPORTER"/>
    <property type="match status" value="1"/>
</dbReference>
<dbReference type="PANTHER" id="PTHR32468:SF0">
    <property type="entry name" value="K(+)_H(+) ANTIPORTER 1"/>
    <property type="match status" value="1"/>
</dbReference>
<evidence type="ECO:0000313" key="9">
    <source>
        <dbReference type="EMBL" id="SCF43240.1"/>
    </source>
</evidence>
<reference evidence="10" key="1">
    <citation type="submission" date="2016-06" db="EMBL/GenBank/DDBJ databases">
        <authorList>
            <person name="Varghese N."/>
            <person name="Submissions Spin"/>
        </authorList>
    </citation>
    <scope>NUCLEOTIDE SEQUENCE [LARGE SCALE GENOMIC DNA]</scope>
    <source>
        <strain evidence="10">DSM 43168</strain>
    </source>
</reference>
<dbReference type="GO" id="GO:1902600">
    <property type="term" value="P:proton transmembrane transport"/>
    <property type="evidence" value="ECO:0007669"/>
    <property type="project" value="InterPro"/>
</dbReference>
<feature type="transmembrane region" description="Helical" evidence="7">
    <location>
        <begin position="182"/>
        <end position="202"/>
    </location>
</feature>
<dbReference type="Proteomes" id="UP000183585">
    <property type="component" value="Unassembled WGS sequence"/>
</dbReference>
<dbReference type="EMBL" id="FMCT01000012">
    <property type="protein sequence ID" value="SCF43240.1"/>
    <property type="molecule type" value="Genomic_DNA"/>
</dbReference>
<feature type="transmembrane region" description="Helical" evidence="7">
    <location>
        <begin position="329"/>
        <end position="351"/>
    </location>
</feature>
<evidence type="ECO:0000313" key="10">
    <source>
        <dbReference type="Proteomes" id="UP000183585"/>
    </source>
</evidence>
<protein>
    <submittedName>
        <fullName evidence="9">Kef-type K+ transport system, membrane component KefB</fullName>
    </submittedName>
</protein>
<keyword evidence="3 7" id="KW-0812">Transmembrane</keyword>
<keyword evidence="4 7" id="KW-1133">Transmembrane helix</keyword>
<feature type="transmembrane region" description="Helical" evidence="7">
    <location>
        <begin position="113"/>
        <end position="141"/>
    </location>
</feature>
<dbReference type="AlphaFoldDB" id="A0A1C5ADG0"/>
<evidence type="ECO:0000256" key="2">
    <source>
        <dbReference type="ARBA" id="ARBA00022448"/>
    </source>
</evidence>
<feature type="domain" description="Cation/H+ exchanger transmembrane" evidence="8">
    <location>
        <begin position="28"/>
        <end position="411"/>
    </location>
</feature>